<comment type="subunit">
    <text evidence="6">The complex is composed of six subunits: RnfA, RnfB, RnfC, RnfD, RnfE and RnfG.</text>
</comment>
<comment type="function">
    <text evidence="6">Part of a membrane-bound complex that couples electron transfer with translocation of ions across the membrane.</text>
</comment>
<feature type="modified residue" description="FMN phosphoryl threonine" evidence="6">
    <location>
        <position position="172"/>
    </location>
</feature>
<evidence type="ECO:0000256" key="7">
    <source>
        <dbReference type="SAM" id="Phobius"/>
    </source>
</evidence>
<protein>
    <recommendedName>
        <fullName evidence="6">Ion-translocating oxidoreductase complex subunit G</fullName>
        <ecNumber evidence="6">7.-.-.-</ecNumber>
    </recommendedName>
    <alternativeName>
        <fullName evidence="6">Rnf electron transport complex subunit G</fullName>
    </alternativeName>
</protein>
<evidence type="ECO:0000256" key="4">
    <source>
        <dbReference type="ARBA" id="ARBA00022643"/>
    </source>
</evidence>
<sequence>MSDATRTPKKTNAAAMIGVLTMIAVLSGAALGFTDLMTRDRIEANRIERQMAAVRQVLPVYANDPGQEQWAYPERSAHIVFPGRDEEGSLSGLAVQARVGSGYAGDITAVTGFDMDGSITRVVVLQHAETPGLGARIIEQDFTSQFQGVQPDDSQPRLARRGGQIDAITAATVSSEAVVELVRRAGEVFREYLAEYQEDTDE</sequence>
<dbReference type="PANTHER" id="PTHR36118:SF1">
    <property type="entry name" value="ION-TRANSLOCATING OXIDOREDUCTASE COMPLEX SUBUNIT G"/>
    <property type="match status" value="1"/>
</dbReference>
<dbReference type="HAMAP" id="MF_00479">
    <property type="entry name" value="RsxG_RnfG"/>
    <property type="match status" value="1"/>
</dbReference>
<dbReference type="GO" id="GO:0022900">
    <property type="term" value="P:electron transport chain"/>
    <property type="evidence" value="ECO:0007669"/>
    <property type="project" value="UniProtKB-UniRule"/>
</dbReference>
<dbReference type="PATRIC" id="fig|889378.3.peg.543"/>
<evidence type="ECO:0000256" key="3">
    <source>
        <dbReference type="ARBA" id="ARBA00022630"/>
    </source>
</evidence>
<dbReference type="HOGENOM" id="CLU_077882_1_1_12"/>
<dbReference type="InterPro" id="IPR007329">
    <property type="entry name" value="FMN-bd"/>
</dbReference>
<dbReference type="KEGG" id="sfc:Spiaf_0532"/>
<dbReference type="GO" id="GO:0009055">
    <property type="term" value="F:electron transfer activity"/>
    <property type="evidence" value="ECO:0007669"/>
    <property type="project" value="InterPro"/>
</dbReference>
<dbReference type="STRING" id="889378.Spiaf_0532"/>
<dbReference type="Proteomes" id="UP000007383">
    <property type="component" value="Chromosome"/>
</dbReference>
<dbReference type="GO" id="GO:0010181">
    <property type="term" value="F:FMN binding"/>
    <property type="evidence" value="ECO:0007669"/>
    <property type="project" value="InterPro"/>
</dbReference>
<name>H9UGJ2_SPIAZ</name>
<dbReference type="RefSeq" id="WP_014454632.1">
    <property type="nucleotide sequence ID" value="NC_017098.1"/>
</dbReference>
<dbReference type="NCBIfam" id="TIGR01947">
    <property type="entry name" value="rnfG"/>
    <property type="match status" value="1"/>
</dbReference>
<keyword evidence="6" id="KW-0997">Cell inner membrane</keyword>
<keyword evidence="5 6" id="KW-0249">Electron transport</keyword>
<evidence type="ECO:0000313" key="10">
    <source>
        <dbReference type="Proteomes" id="UP000007383"/>
    </source>
</evidence>
<keyword evidence="6" id="KW-1003">Cell membrane</keyword>
<comment type="similarity">
    <text evidence="6">Belongs to the RnfG family.</text>
</comment>
<gene>
    <name evidence="6" type="primary">rnfG</name>
    <name evidence="9" type="ordered locus">Spiaf_0532</name>
</gene>
<keyword evidence="6 7" id="KW-0812">Transmembrane</keyword>
<dbReference type="eggNOG" id="COG4659">
    <property type="taxonomic scope" value="Bacteria"/>
</dbReference>
<keyword evidence="6" id="KW-1278">Translocase</keyword>
<keyword evidence="6 7" id="KW-1133">Transmembrane helix</keyword>
<keyword evidence="3 6" id="KW-0285">Flavoprotein</keyword>
<feature type="domain" description="FMN-binding" evidence="8">
    <location>
        <begin position="102"/>
        <end position="189"/>
    </location>
</feature>
<reference evidence="10" key="1">
    <citation type="journal article" date="2013" name="Stand. Genomic Sci.">
        <title>Complete genome sequence of the halophilic bacterium Spirochaeta africana type strain (Z-7692(T)) from the alkaline Lake Magadi in the East African Rift.</title>
        <authorList>
            <person name="Liolos K."/>
            <person name="Abt B."/>
            <person name="Scheuner C."/>
            <person name="Teshima H."/>
            <person name="Held B."/>
            <person name="Lapidus A."/>
            <person name="Nolan M."/>
            <person name="Lucas S."/>
            <person name="Deshpande S."/>
            <person name="Cheng J.F."/>
            <person name="Tapia R."/>
            <person name="Goodwin L.A."/>
            <person name="Pitluck S."/>
            <person name="Pagani I."/>
            <person name="Ivanova N."/>
            <person name="Mavromatis K."/>
            <person name="Mikhailova N."/>
            <person name="Huntemann M."/>
            <person name="Pati A."/>
            <person name="Chen A."/>
            <person name="Palaniappan K."/>
            <person name="Land M."/>
            <person name="Rohde M."/>
            <person name="Tindall B.J."/>
            <person name="Detter J.C."/>
            <person name="Goker M."/>
            <person name="Bristow J."/>
            <person name="Eisen J.A."/>
            <person name="Markowitz V."/>
            <person name="Hugenholtz P."/>
            <person name="Woyke T."/>
            <person name="Klenk H.P."/>
            <person name="Kyrpides N.C."/>
        </authorList>
    </citation>
    <scope>NUCLEOTIDE SEQUENCE</scope>
    <source>
        <strain evidence="10">ATCC 700263 / DSM 8902 / Z-7692</strain>
    </source>
</reference>
<accession>H9UGJ2</accession>
<evidence type="ECO:0000256" key="2">
    <source>
        <dbReference type="ARBA" id="ARBA00022553"/>
    </source>
</evidence>
<evidence type="ECO:0000256" key="1">
    <source>
        <dbReference type="ARBA" id="ARBA00022448"/>
    </source>
</evidence>
<evidence type="ECO:0000313" key="9">
    <source>
        <dbReference type="EMBL" id="AFG36635.1"/>
    </source>
</evidence>
<evidence type="ECO:0000256" key="5">
    <source>
        <dbReference type="ARBA" id="ARBA00022982"/>
    </source>
</evidence>
<dbReference type="PIRSF" id="PIRSF006091">
    <property type="entry name" value="E_trnsport_RnfG"/>
    <property type="match status" value="1"/>
</dbReference>
<evidence type="ECO:0000259" key="8">
    <source>
        <dbReference type="SMART" id="SM00900"/>
    </source>
</evidence>
<dbReference type="EMBL" id="CP003282">
    <property type="protein sequence ID" value="AFG36635.1"/>
    <property type="molecule type" value="Genomic_DNA"/>
</dbReference>
<evidence type="ECO:0000256" key="6">
    <source>
        <dbReference type="HAMAP-Rule" id="MF_00479"/>
    </source>
</evidence>
<dbReference type="EC" id="7.-.-.-" evidence="6"/>
<dbReference type="PANTHER" id="PTHR36118">
    <property type="entry name" value="ION-TRANSLOCATING OXIDOREDUCTASE COMPLEX SUBUNIT G"/>
    <property type="match status" value="1"/>
</dbReference>
<dbReference type="Pfam" id="PF04205">
    <property type="entry name" value="FMN_bind"/>
    <property type="match status" value="1"/>
</dbReference>
<dbReference type="GO" id="GO:0005886">
    <property type="term" value="C:plasma membrane"/>
    <property type="evidence" value="ECO:0007669"/>
    <property type="project" value="UniProtKB-SubCell"/>
</dbReference>
<proteinExistence type="inferred from homology"/>
<keyword evidence="2 6" id="KW-0597">Phosphoprotein</keyword>
<feature type="transmembrane region" description="Helical" evidence="7">
    <location>
        <begin position="12"/>
        <end position="33"/>
    </location>
</feature>
<dbReference type="InterPro" id="IPR010209">
    <property type="entry name" value="Ion_transpt_RnfG/RsxG"/>
</dbReference>
<dbReference type="OrthoDB" id="9811080at2"/>
<dbReference type="SMART" id="SM00900">
    <property type="entry name" value="FMN_bind"/>
    <property type="match status" value="1"/>
</dbReference>
<keyword evidence="4 6" id="KW-0288">FMN</keyword>
<organism evidence="9 10">
    <name type="scientific">Spirochaeta africana (strain ATCC 700263 / DSM 8902 / Z-7692)</name>
    <dbReference type="NCBI Taxonomy" id="889378"/>
    <lineage>
        <taxon>Bacteria</taxon>
        <taxon>Pseudomonadati</taxon>
        <taxon>Spirochaetota</taxon>
        <taxon>Spirochaetia</taxon>
        <taxon>Spirochaetales</taxon>
        <taxon>Spirochaetaceae</taxon>
        <taxon>Spirochaeta</taxon>
    </lineage>
</organism>
<keyword evidence="1 6" id="KW-0813">Transport</keyword>
<comment type="cofactor">
    <cofactor evidence="6">
        <name>FMN</name>
        <dbReference type="ChEBI" id="CHEBI:58210"/>
    </cofactor>
</comment>
<dbReference type="AlphaFoldDB" id="H9UGJ2"/>
<comment type="subcellular location">
    <subcellularLocation>
        <location evidence="6">Cell inner membrane</location>
        <topology evidence="6">Single-pass membrane protein</topology>
    </subcellularLocation>
</comment>
<keyword evidence="10" id="KW-1185">Reference proteome</keyword>
<keyword evidence="6 7" id="KW-0472">Membrane</keyword>